<keyword evidence="2" id="KW-1185">Reference proteome</keyword>
<dbReference type="Proteomes" id="UP000225740">
    <property type="component" value="Unassembled WGS sequence"/>
</dbReference>
<gene>
    <name evidence="1" type="ORF">CEE69_18725</name>
</gene>
<name>A0A2G1W4K1_9BACT</name>
<reference evidence="1 2" key="1">
    <citation type="submission" date="2017-06" db="EMBL/GenBank/DDBJ databases">
        <title>Description of Rhodopirellula bahusiensis sp. nov.</title>
        <authorList>
            <person name="Kizina J."/>
            <person name="Harder J."/>
        </authorList>
    </citation>
    <scope>NUCLEOTIDE SEQUENCE [LARGE SCALE GENOMIC DNA]</scope>
    <source>
        <strain evidence="1 2">SWK21</strain>
    </source>
</reference>
<accession>A0A2G1W4K1</accession>
<evidence type="ECO:0000313" key="2">
    <source>
        <dbReference type="Proteomes" id="UP000225740"/>
    </source>
</evidence>
<sequence>MTSTIDVAILVSGLHKVPVSPPITRVSVHRLAVHKQFAARTDASMQKIETIVASDSPASDNPCCPC</sequence>
<organism evidence="1 2">
    <name type="scientific">Rhodopirellula bahusiensis</name>
    <dbReference type="NCBI Taxonomy" id="2014065"/>
    <lineage>
        <taxon>Bacteria</taxon>
        <taxon>Pseudomonadati</taxon>
        <taxon>Planctomycetota</taxon>
        <taxon>Planctomycetia</taxon>
        <taxon>Pirellulales</taxon>
        <taxon>Pirellulaceae</taxon>
        <taxon>Rhodopirellula</taxon>
    </lineage>
</organism>
<comment type="caution">
    <text evidence="1">The sequence shown here is derived from an EMBL/GenBank/DDBJ whole genome shotgun (WGS) entry which is preliminary data.</text>
</comment>
<protein>
    <submittedName>
        <fullName evidence="1">Uncharacterized protein</fullName>
    </submittedName>
</protein>
<dbReference type="AlphaFoldDB" id="A0A2G1W4K1"/>
<evidence type="ECO:0000313" key="1">
    <source>
        <dbReference type="EMBL" id="PHQ33974.1"/>
    </source>
</evidence>
<proteinExistence type="predicted"/>
<dbReference type="EMBL" id="NIZW01000014">
    <property type="protein sequence ID" value="PHQ33974.1"/>
    <property type="molecule type" value="Genomic_DNA"/>
</dbReference>